<evidence type="ECO:0000313" key="5">
    <source>
        <dbReference type="EMBL" id="CAB5043802.1"/>
    </source>
</evidence>
<dbReference type="EMBL" id="CAFAZY010000104">
    <property type="protein sequence ID" value="CAB4843760.1"/>
    <property type="molecule type" value="Genomic_DNA"/>
</dbReference>
<dbReference type="EMBL" id="CAEZWP010000011">
    <property type="protein sequence ID" value="CAB4655044.1"/>
    <property type="molecule type" value="Genomic_DNA"/>
</dbReference>
<keyword evidence="1" id="KW-0812">Transmembrane</keyword>
<evidence type="ECO:0000313" key="2">
    <source>
        <dbReference type="EMBL" id="CAB4655044.1"/>
    </source>
</evidence>
<feature type="transmembrane region" description="Helical" evidence="1">
    <location>
        <begin position="148"/>
        <end position="169"/>
    </location>
</feature>
<keyword evidence="1" id="KW-0472">Membrane</keyword>
<dbReference type="SUPFAM" id="SSF81324">
    <property type="entry name" value="Voltage-gated potassium channels"/>
    <property type="match status" value="1"/>
</dbReference>
<sequence length="173" mass="19131">MEFVILLSLYAFSPKRLGKHHPPTRRIGFILTSVITVSNTASAVKLISELISGGIGSATQLLASGGSIWLTNVVIFSVWFWDLDRGGPGSRAEAKKDWPDFLFPQMSDPSFAPKDWHPQFFDYLYMSFTNASAFSPTDVLPLTRWAKMLMLLQSTTSLIVVGLVVAKAVNILH</sequence>
<evidence type="ECO:0000313" key="3">
    <source>
        <dbReference type="EMBL" id="CAB4843760.1"/>
    </source>
</evidence>
<reference evidence="5" key="1">
    <citation type="submission" date="2020-05" db="EMBL/GenBank/DDBJ databases">
        <authorList>
            <person name="Chiriac C."/>
            <person name="Salcher M."/>
            <person name="Ghai R."/>
            <person name="Kavagutti S V."/>
        </authorList>
    </citation>
    <scope>NUCLEOTIDE SEQUENCE</scope>
</reference>
<dbReference type="AlphaFoldDB" id="A0A6J7SSK0"/>
<evidence type="ECO:0000313" key="4">
    <source>
        <dbReference type="EMBL" id="CAB5041382.1"/>
    </source>
</evidence>
<protein>
    <submittedName>
        <fullName evidence="5">Unannotated protein</fullName>
    </submittedName>
</protein>
<organism evidence="5">
    <name type="scientific">freshwater metagenome</name>
    <dbReference type="NCBI Taxonomy" id="449393"/>
    <lineage>
        <taxon>unclassified sequences</taxon>
        <taxon>metagenomes</taxon>
        <taxon>ecological metagenomes</taxon>
    </lineage>
</organism>
<dbReference type="EMBL" id="CAFBQB010000040">
    <property type="protein sequence ID" value="CAB5041382.1"/>
    <property type="molecule type" value="Genomic_DNA"/>
</dbReference>
<gene>
    <name evidence="2" type="ORF">UFOPK2265_00402</name>
    <name evidence="3" type="ORF">UFOPK3255_00786</name>
    <name evidence="4" type="ORF">UFOPK4248_00435</name>
    <name evidence="5" type="ORF">UFOPK4284_00029</name>
</gene>
<name>A0A6J7SSK0_9ZZZZ</name>
<evidence type="ECO:0000256" key="1">
    <source>
        <dbReference type="SAM" id="Phobius"/>
    </source>
</evidence>
<proteinExistence type="predicted"/>
<dbReference type="EMBL" id="CAFBQE010000001">
    <property type="protein sequence ID" value="CAB5043802.1"/>
    <property type="molecule type" value="Genomic_DNA"/>
</dbReference>
<accession>A0A6J7SSK0</accession>
<keyword evidence="1" id="KW-1133">Transmembrane helix</keyword>